<keyword evidence="10" id="KW-0732">Signal</keyword>
<dbReference type="InterPro" id="IPR012910">
    <property type="entry name" value="Plug_dom"/>
</dbReference>
<protein>
    <recommendedName>
        <fullName evidence="15">TonB-dependent receptor</fullName>
    </recommendedName>
</protein>
<evidence type="ECO:0000256" key="10">
    <source>
        <dbReference type="SAM" id="SignalP"/>
    </source>
</evidence>
<evidence type="ECO:0000256" key="9">
    <source>
        <dbReference type="RuleBase" id="RU003357"/>
    </source>
</evidence>
<dbReference type="Gene3D" id="2.40.170.20">
    <property type="entry name" value="TonB-dependent receptor, beta-barrel domain"/>
    <property type="match status" value="1"/>
</dbReference>
<name>A0A2U9T9S3_9GAMM</name>
<keyword evidence="2 8" id="KW-0813">Transport</keyword>
<evidence type="ECO:0000313" key="14">
    <source>
        <dbReference type="Proteomes" id="UP000249447"/>
    </source>
</evidence>
<dbReference type="Pfam" id="PF00593">
    <property type="entry name" value="TonB_dep_Rec_b-barrel"/>
    <property type="match status" value="1"/>
</dbReference>
<gene>
    <name evidence="13" type="ORF">C9I47_2467</name>
</gene>
<dbReference type="PROSITE" id="PS52016">
    <property type="entry name" value="TONB_DEPENDENT_REC_3"/>
    <property type="match status" value="1"/>
</dbReference>
<dbReference type="AlphaFoldDB" id="A0A2U9T9S3"/>
<feature type="signal peptide" evidence="10">
    <location>
        <begin position="1"/>
        <end position="19"/>
    </location>
</feature>
<evidence type="ECO:0000256" key="3">
    <source>
        <dbReference type="ARBA" id="ARBA00022452"/>
    </source>
</evidence>
<keyword evidence="14" id="KW-1185">Reference proteome</keyword>
<evidence type="ECO:0000256" key="6">
    <source>
        <dbReference type="ARBA" id="ARBA00023136"/>
    </source>
</evidence>
<feature type="domain" description="TonB-dependent receptor plug" evidence="12">
    <location>
        <begin position="57"/>
        <end position="169"/>
    </location>
</feature>
<dbReference type="Gene3D" id="2.170.130.10">
    <property type="entry name" value="TonB-dependent receptor, plug domain"/>
    <property type="match status" value="1"/>
</dbReference>
<evidence type="ECO:0000256" key="8">
    <source>
        <dbReference type="PROSITE-ProRule" id="PRU01360"/>
    </source>
</evidence>
<dbReference type="InterPro" id="IPR039426">
    <property type="entry name" value="TonB-dep_rcpt-like"/>
</dbReference>
<keyword evidence="5 9" id="KW-0798">TonB box</keyword>
<dbReference type="InterPro" id="IPR000531">
    <property type="entry name" value="Beta-barrel_TonB"/>
</dbReference>
<dbReference type="SUPFAM" id="SSF56935">
    <property type="entry name" value="Porins"/>
    <property type="match status" value="1"/>
</dbReference>
<keyword evidence="7 8" id="KW-0998">Cell outer membrane</keyword>
<dbReference type="Proteomes" id="UP000249447">
    <property type="component" value="Chromosome"/>
</dbReference>
<dbReference type="KEGG" id="lmb:C9I47_2467"/>
<evidence type="ECO:0000313" key="13">
    <source>
        <dbReference type="EMBL" id="AWV08145.1"/>
    </source>
</evidence>
<evidence type="ECO:0000256" key="4">
    <source>
        <dbReference type="ARBA" id="ARBA00022692"/>
    </source>
</evidence>
<proteinExistence type="inferred from homology"/>
<dbReference type="EMBL" id="CP029843">
    <property type="protein sequence ID" value="AWV08145.1"/>
    <property type="molecule type" value="Genomic_DNA"/>
</dbReference>
<reference evidence="13 14" key="1">
    <citation type="submission" date="2018-05" db="EMBL/GenBank/DDBJ databases">
        <title>The complete genome of Lysobacter maris HZ9B, a marine bacterium antagonistic against terrestrial plant pathogens.</title>
        <authorList>
            <person name="Zhang X.-Q."/>
        </authorList>
    </citation>
    <scope>NUCLEOTIDE SEQUENCE [LARGE SCALE GENOMIC DNA]</scope>
    <source>
        <strain evidence="13 14">HZ9B</strain>
    </source>
</reference>
<sequence>MHACASVLAVWACAGGALAQESTAEAQAPAEPAAQASATDLDQVTVTASRVMRGGFSAPTPTTSITTDEINATAATNVAEVVNQMPSVRPSLTPVSTTNNSQYAGGYYLDLRGLGFNRTLVLVDGKRVVPTQIQGPVDINSVPQALISSVDIVTGGASAAWGSDAVAGVVNFRFDRGLEGFKGLLQAGTTSHGDRDNNLGSIAFGHAFADGRGHLLLAAESASSDGIERLDSRDWGAAGWGKIANPAYTPDNDEPRLLLVRNTRDANRSYGGVINSGPLKGIQFDADGNPIPFEYGDLVTKSSMVGGDGADGSAAFVLEAPLERQSTYGRVSYEFSPAITGFVEASWAKSKTRYDSLTRNDSSLTIKRDNAFLPDSIAQSMDDLGLTSFTIGRYNRDYARAFNDKSSETARFVAGLEGYLDNYWSWDAYVTHGESETNLHSSKKRITSTFEYALDSIIDPVTGAAVCRDAAARAEGCQPINLFGEGAPSQQARDYVLGTSHTMSRITQDAASATLRGEPFETWAGPVSMATGLEWRREKAVVTSDPLSMAGAFNTGNTVPWSGSVTVKEAFGELVVPLAVDTAWADSLDLNLAARMTDYSTSGTVVSWKLGSSWQVNDLIRFRATQSRDIRAPSLAELFGGSTTAIFNVFDPELGSTYSVQSITSGNAELEPEEADTTTAGIVLNPLPDLVMSLDYYRIDVDKAITTFQARSIVERCYDGQAAVCDLIVRDPVSGEIDHVNVSPQNLQTMRVSGADFELSYSLPVGNGQLGLRSLLSYVDTLRLDDGQNVIDMAGSTDQPTIASIGGSPRWRGNLYANYRIGDLAFNAGVRHVGGGRIKNEYTAKDMNILTHSGRTYFDLGGSYDFHTGANGNISLFASVRNVFDKDPPITGTGGFPTVRSLYDVIGRTYNVGVRFDF</sequence>
<dbReference type="InterPro" id="IPR037066">
    <property type="entry name" value="Plug_dom_sf"/>
</dbReference>
<evidence type="ECO:0000256" key="2">
    <source>
        <dbReference type="ARBA" id="ARBA00022448"/>
    </source>
</evidence>
<evidence type="ECO:0000256" key="1">
    <source>
        <dbReference type="ARBA" id="ARBA00004571"/>
    </source>
</evidence>
<dbReference type="RefSeq" id="WP_190238512.1">
    <property type="nucleotide sequence ID" value="NZ_CP029843.1"/>
</dbReference>
<feature type="chain" id="PRO_5016053916" description="TonB-dependent receptor" evidence="10">
    <location>
        <begin position="20"/>
        <end position="918"/>
    </location>
</feature>
<dbReference type="PANTHER" id="PTHR47234">
    <property type="match status" value="1"/>
</dbReference>
<evidence type="ECO:0008006" key="15">
    <source>
        <dbReference type="Google" id="ProtNLM"/>
    </source>
</evidence>
<comment type="subcellular location">
    <subcellularLocation>
        <location evidence="1 8">Cell outer membrane</location>
        <topology evidence="1 8">Multi-pass membrane protein</topology>
    </subcellularLocation>
</comment>
<organism evidence="13 14">
    <name type="scientific">Marilutibacter maris</name>
    <dbReference type="NCBI Taxonomy" id="1605891"/>
    <lineage>
        <taxon>Bacteria</taxon>
        <taxon>Pseudomonadati</taxon>
        <taxon>Pseudomonadota</taxon>
        <taxon>Gammaproteobacteria</taxon>
        <taxon>Lysobacterales</taxon>
        <taxon>Lysobacteraceae</taxon>
        <taxon>Marilutibacter</taxon>
    </lineage>
</organism>
<keyword evidence="4 8" id="KW-0812">Transmembrane</keyword>
<dbReference type="CDD" id="cd01347">
    <property type="entry name" value="ligand_gated_channel"/>
    <property type="match status" value="1"/>
</dbReference>
<dbReference type="GO" id="GO:0009279">
    <property type="term" value="C:cell outer membrane"/>
    <property type="evidence" value="ECO:0007669"/>
    <property type="project" value="UniProtKB-SubCell"/>
</dbReference>
<keyword evidence="6 8" id="KW-0472">Membrane</keyword>
<accession>A0A2U9T9S3</accession>
<feature type="domain" description="TonB-dependent receptor-like beta-barrel" evidence="11">
    <location>
        <begin position="381"/>
        <end position="883"/>
    </location>
</feature>
<dbReference type="Pfam" id="PF07715">
    <property type="entry name" value="Plug"/>
    <property type="match status" value="1"/>
</dbReference>
<evidence type="ECO:0000259" key="11">
    <source>
        <dbReference type="Pfam" id="PF00593"/>
    </source>
</evidence>
<evidence type="ECO:0000259" key="12">
    <source>
        <dbReference type="Pfam" id="PF07715"/>
    </source>
</evidence>
<dbReference type="PANTHER" id="PTHR47234:SF2">
    <property type="entry name" value="TONB-DEPENDENT RECEPTOR"/>
    <property type="match status" value="1"/>
</dbReference>
<evidence type="ECO:0000256" key="7">
    <source>
        <dbReference type="ARBA" id="ARBA00023237"/>
    </source>
</evidence>
<evidence type="ECO:0000256" key="5">
    <source>
        <dbReference type="ARBA" id="ARBA00023077"/>
    </source>
</evidence>
<keyword evidence="3 8" id="KW-1134">Transmembrane beta strand</keyword>
<dbReference type="InterPro" id="IPR036942">
    <property type="entry name" value="Beta-barrel_TonB_sf"/>
</dbReference>
<comment type="similarity">
    <text evidence="8 9">Belongs to the TonB-dependent receptor family.</text>
</comment>